<gene>
    <name evidence="1" type="ORF">CPELLU_LOCUS8454</name>
</gene>
<reference evidence="1" key="1">
    <citation type="submission" date="2021-06" db="EMBL/GenBank/DDBJ databases">
        <authorList>
            <person name="Kallberg Y."/>
            <person name="Tangrot J."/>
            <person name="Rosling A."/>
        </authorList>
    </citation>
    <scope>NUCLEOTIDE SEQUENCE</scope>
    <source>
        <strain evidence="1">FL966</strain>
    </source>
</reference>
<accession>A0A9N9DDN6</accession>
<evidence type="ECO:0000313" key="2">
    <source>
        <dbReference type="Proteomes" id="UP000789759"/>
    </source>
</evidence>
<evidence type="ECO:0000313" key="1">
    <source>
        <dbReference type="EMBL" id="CAG8632464.1"/>
    </source>
</evidence>
<comment type="caution">
    <text evidence="1">The sequence shown here is derived from an EMBL/GenBank/DDBJ whole genome shotgun (WGS) entry which is preliminary data.</text>
</comment>
<sequence length="215" mass="25348">MSNQLSENLDNSQVSLYAHVYDKRIEFRNVDGTSELNVKQYKFYNGCVVVEFLDHRSEPKCNGKRSMLRHNQSSIWDEILRLNQETDGSWTHEQAIQLALYPQLDLDLDPMLRRDQAANDTYIKPTHRKLKKKKRKLNSYEVELEDAKRVKLEKMMFMMDDRVGKEFVPKYNQIKYFRSKENGITETNQHLAGKGKNRAELESSSEQGKYIINHV</sequence>
<protein>
    <submittedName>
        <fullName evidence="1">1544_t:CDS:1</fullName>
    </submittedName>
</protein>
<dbReference type="Proteomes" id="UP000789759">
    <property type="component" value="Unassembled WGS sequence"/>
</dbReference>
<dbReference type="OrthoDB" id="1932706at2759"/>
<dbReference type="EMBL" id="CAJVQA010006020">
    <property type="protein sequence ID" value="CAG8632464.1"/>
    <property type="molecule type" value="Genomic_DNA"/>
</dbReference>
<organism evidence="1 2">
    <name type="scientific">Cetraspora pellucida</name>
    <dbReference type="NCBI Taxonomy" id="1433469"/>
    <lineage>
        <taxon>Eukaryota</taxon>
        <taxon>Fungi</taxon>
        <taxon>Fungi incertae sedis</taxon>
        <taxon>Mucoromycota</taxon>
        <taxon>Glomeromycotina</taxon>
        <taxon>Glomeromycetes</taxon>
        <taxon>Diversisporales</taxon>
        <taxon>Gigasporaceae</taxon>
        <taxon>Cetraspora</taxon>
    </lineage>
</organism>
<keyword evidence="2" id="KW-1185">Reference proteome</keyword>
<name>A0A9N9DDN6_9GLOM</name>
<proteinExistence type="predicted"/>
<dbReference type="AlphaFoldDB" id="A0A9N9DDN6"/>